<feature type="domain" description="GIY-YIG" evidence="1">
    <location>
        <begin position="20"/>
        <end position="92"/>
    </location>
</feature>
<name>A0A917KQ12_9ACTN</name>
<evidence type="ECO:0000313" key="2">
    <source>
        <dbReference type="EMBL" id="GGJ22686.1"/>
    </source>
</evidence>
<evidence type="ECO:0000259" key="1">
    <source>
        <dbReference type="PROSITE" id="PS50164"/>
    </source>
</evidence>
<dbReference type="InterPro" id="IPR000305">
    <property type="entry name" value="GIY-YIG_endonuc"/>
</dbReference>
<comment type="caution">
    <text evidence="2">The sequence shown here is derived from an EMBL/GenBank/DDBJ whole genome shotgun (WGS) entry which is preliminary data.</text>
</comment>
<protein>
    <recommendedName>
        <fullName evidence="1">GIY-YIG domain-containing protein</fullName>
    </recommendedName>
</protein>
<sequence>MTKVQLLVSATMPDPRAQCEPTALYRLYGADGTTLLYIGISTDPDRRFKQHRDSKPWWPLVGQKTIEWHPSRDHALAEEATAIKAEAPAYNIDHNPAAQQAVDPRVPPADMPADLVAGLRQAANTLPADIGESVLRAGFEGFARDRLIAALPDAVDQSMRTALPHRYTPELAARFTQNMVAELRARYSELTVVTA</sequence>
<dbReference type="SUPFAM" id="SSF82771">
    <property type="entry name" value="GIY-YIG endonuclease"/>
    <property type="match status" value="1"/>
</dbReference>
<keyword evidence="3" id="KW-1185">Reference proteome</keyword>
<reference evidence="2" key="2">
    <citation type="submission" date="2020-09" db="EMBL/GenBank/DDBJ databases">
        <authorList>
            <person name="Sun Q."/>
            <person name="Zhou Y."/>
        </authorList>
    </citation>
    <scope>NUCLEOTIDE SEQUENCE</scope>
    <source>
        <strain evidence="2">CGMCC 4.7272</strain>
    </source>
</reference>
<dbReference type="SMART" id="SM00465">
    <property type="entry name" value="GIYc"/>
    <property type="match status" value="1"/>
</dbReference>
<proteinExistence type="predicted"/>
<accession>A0A917KQ12</accession>
<dbReference type="PROSITE" id="PS50164">
    <property type="entry name" value="GIY_YIG"/>
    <property type="match status" value="1"/>
</dbReference>
<dbReference type="RefSeq" id="WP_189146805.1">
    <property type="nucleotide sequence ID" value="NZ_BAABER010000001.1"/>
</dbReference>
<reference evidence="2" key="1">
    <citation type="journal article" date="2014" name="Int. J. Syst. Evol. Microbiol.">
        <title>Complete genome sequence of Corynebacterium casei LMG S-19264T (=DSM 44701T), isolated from a smear-ripened cheese.</title>
        <authorList>
            <consortium name="US DOE Joint Genome Institute (JGI-PGF)"/>
            <person name="Walter F."/>
            <person name="Albersmeier A."/>
            <person name="Kalinowski J."/>
            <person name="Ruckert C."/>
        </authorList>
    </citation>
    <scope>NUCLEOTIDE SEQUENCE</scope>
    <source>
        <strain evidence="2">CGMCC 4.7272</strain>
    </source>
</reference>
<organism evidence="2 3">
    <name type="scientific">Streptomyces lacrimifluminis</name>
    <dbReference type="NCBI Taxonomy" id="1500077"/>
    <lineage>
        <taxon>Bacteria</taxon>
        <taxon>Bacillati</taxon>
        <taxon>Actinomycetota</taxon>
        <taxon>Actinomycetes</taxon>
        <taxon>Kitasatosporales</taxon>
        <taxon>Streptomycetaceae</taxon>
        <taxon>Streptomyces</taxon>
    </lineage>
</organism>
<dbReference type="AlphaFoldDB" id="A0A917KQ12"/>
<dbReference type="EMBL" id="BMMU01000004">
    <property type="protein sequence ID" value="GGJ22686.1"/>
    <property type="molecule type" value="Genomic_DNA"/>
</dbReference>
<evidence type="ECO:0000313" key="3">
    <source>
        <dbReference type="Proteomes" id="UP000625682"/>
    </source>
</evidence>
<dbReference type="Proteomes" id="UP000625682">
    <property type="component" value="Unassembled WGS sequence"/>
</dbReference>
<dbReference type="InterPro" id="IPR035901">
    <property type="entry name" value="GIY-YIG_endonuc_sf"/>
</dbReference>
<gene>
    <name evidence="2" type="ORF">GCM10012282_18940</name>
</gene>